<dbReference type="SUPFAM" id="SSF52402">
    <property type="entry name" value="Adenine nucleotide alpha hydrolases-like"/>
    <property type="match status" value="1"/>
</dbReference>
<dbReference type="Pfam" id="PF00582">
    <property type="entry name" value="Usp"/>
    <property type="match status" value="1"/>
</dbReference>
<dbReference type="RefSeq" id="WP_344464966.1">
    <property type="nucleotide sequence ID" value="NZ_BAAANT010000014.1"/>
</dbReference>
<organism evidence="4 5">
    <name type="scientific">Kitasatospora kazusensis</name>
    <dbReference type="NCBI Taxonomy" id="407974"/>
    <lineage>
        <taxon>Bacteria</taxon>
        <taxon>Bacillati</taxon>
        <taxon>Actinomycetota</taxon>
        <taxon>Actinomycetes</taxon>
        <taxon>Kitasatosporales</taxon>
        <taxon>Streptomycetaceae</taxon>
        <taxon>Kitasatospora</taxon>
    </lineage>
</organism>
<accession>A0ABN2ZKB7</accession>
<dbReference type="Gene3D" id="3.40.50.12370">
    <property type="match status" value="1"/>
</dbReference>
<feature type="domain" description="UspA" evidence="3">
    <location>
        <begin position="5"/>
        <end position="145"/>
    </location>
</feature>
<comment type="caution">
    <text evidence="4">The sequence shown here is derived from an EMBL/GenBank/DDBJ whole genome shotgun (WGS) entry which is preliminary data.</text>
</comment>
<dbReference type="CDD" id="cd00293">
    <property type="entry name" value="USP-like"/>
    <property type="match status" value="1"/>
</dbReference>
<evidence type="ECO:0000313" key="4">
    <source>
        <dbReference type="EMBL" id="GAA2143482.1"/>
    </source>
</evidence>
<protein>
    <recommendedName>
        <fullName evidence="3">UspA domain-containing protein</fullName>
    </recommendedName>
</protein>
<sequence>MAVTTRVVVGVSGSEHGPAVLRQAWAEAVRRDAVLVPVLAWTPVGGETAYRTHPCPPLAELWEKAARERLEAALTEAFGENPVGVWIEPLVVRGETGPVLVQTAGRDGDLLVVGTGRRGRLARLLRGSVSRYCLARAACTVLAVPPTAAPAATAAPSGRERRRTLTAA</sequence>
<dbReference type="PRINTS" id="PR01438">
    <property type="entry name" value="UNVRSLSTRESS"/>
</dbReference>
<dbReference type="Proteomes" id="UP001422759">
    <property type="component" value="Unassembled WGS sequence"/>
</dbReference>
<name>A0ABN2ZKB7_9ACTN</name>
<gene>
    <name evidence="4" type="ORF">GCM10009760_29940</name>
</gene>
<keyword evidence="5" id="KW-1185">Reference proteome</keyword>
<dbReference type="InterPro" id="IPR006016">
    <property type="entry name" value="UspA"/>
</dbReference>
<feature type="region of interest" description="Disordered" evidence="2">
    <location>
        <begin position="149"/>
        <end position="168"/>
    </location>
</feature>
<evidence type="ECO:0000313" key="5">
    <source>
        <dbReference type="Proteomes" id="UP001422759"/>
    </source>
</evidence>
<evidence type="ECO:0000256" key="1">
    <source>
        <dbReference type="ARBA" id="ARBA00008791"/>
    </source>
</evidence>
<dbReference type="PANTHER" id="PTHR46553">
    <property type="entry name" value="ADENINE NUCLEOTIDE ALPHA HYDROLASES-LIKE SUPERFAMILY PROTEIN"/>
    <property type="match status" value="1"/>
</dbReference>
<evidence type="ECO:0000259" key="3">
    <source>
        <dbReference type="Pfam" id="PF00582"/>
    </source>
</evidence>
<comment type="similarity">
    <text evidence="1">Belongs to the universal stress protein A family.</text>
</comment>
<dbReference type="InterPro" id="IPR006015">
    <property type="entry name" value="Universal_stress_UspA"/>
</dbReference>
<proteinExistence type="inferred from homology"/>
<reference evidence="4 5" key="1">
    <citation type="journal article" date="2019" name="Int. J. Syst. Evol. Microbiol.">
        <title>The Global Catalogue of Microorganisms (GCM) 10K type strain sequencing project: providing services to taxonomists for standard genome sequencing and annotation.</title>
        <authorList>
            <consortium name="The Broad Institute Genomics Platform"/>
            <consortium name="The Broad Institute Genome Sequencing Center for Infectious Disease"/>
            <person name="Wu L."/>
            <person name="Ma J."/>
        </authorList>
    </citation>
    <scope>NUCLEOTIDE SEQUENCE [LARGE SCALE GENOMIC DNA]</scope>
    <source>
        <strain evidence="4 5">JCM 14560</strain>
    </source>
</reference>
<dbReference type="EMBL" id="BAAANT010000014">
    <property type="protein sequence ID" value="GAA2143482.1"/>
    <property type="molecule type" value="Genomic_DNA"/>
</dbReference>
<evidence type="ECO:0000256" key="2">
    <source>
        <dbReference type="SAM" id="MobiDB-lite"/>
    </source>
</evidence>
<dbReference type="PANTHER" id="PTHR46553:SF3">
    <property type="entry name" value="ADENINE NUCLEOTIDE ALPHA HYDROLASES-LIKE SUPERFAMILY PROTEIN"/>
    <property type="match status" value="1"/>
</dbReference>